<dbReference type="EMBL" id="QDDL01000002">
    <property type="protein sequence ID" value="PVZ70418.1"/>
    <property type="molecule type" value="Genomic_DNA"/>
</dbReference>
<dbReference type="RefSeq" id="WP_116686489.1">
    <property type="nucleotide sequence ID" value="NZ_CAWNYD010000002.1"/>
</dbReference>
<comment type="caution">
    <text evidence="1">The sequence shown here is derived from an EMBL/GenBank/DDBJ whole genome shotgun (WGS) entry which is preliminary data.</text>
</comment>
<protein>
    <submittedName>
        <fullName evidence="1">Uncharacterized protein</fullName>
    </submittedName>
</protein>
<dbReference type="Proteomes" id="UP000244906">
    <property type="component" value="Unassembled WGS sequence"/>
</dbReference>
<evidence type="ECO:0000313" key="2">
    <source>
        <dbReference type="Proteomes" id="UP000244906"/>
    </source>
</evidence>
<reference evidence="1 2" key="1">
    <citation type="submission" date="2018-04" db="EMBL/GenBank/DDBJ databases">
        <title>Thalassorhabdus spongiae gen. nov., sp. nov., isolated from a marine sponge in South-West Iceland.</title>
        <authorList>
            <person name="Knobloch S."/>
            <person name="Daussin A."/>
            <person name="Johannsson R."/>
            <person name="Marteinsson V.T."/>
        </authorList>
    </citation>
    <scope>NUCLEOTIDE SEQUENCE [LARGE SCALE GENOMIC DNA]</scope>
    <source>
        <strain evidence="1 2">Hp12</strain>
    </source>
</reference>
<keyword evidence="2" id="KW-1185">Reference proteome</keyword>
<dbReference type="AlphaFoldDB" id="A0A2V1GVS0"/>
<gene>
    <name evidence="1" type="ORF">DC094_07450</name>
</gene>
<organism evidence="1 2">
    <name type="scientific">Pelagibaculum spongiae</name>
    <dbReference type="NCBI Taxonomy" id="2080658"/>
    <lineage>
        <taxon>Bacteria</taxon>
        <taxon>Pseudomonadati</taxon>
        <taxon>Pseudomonadota</taxon>
        <taxon>Gammaproteobacteria</taxon>
        <taxon>Oceanospirillales</taxon>
        <taxon>Pelagibaculum</taxon>
    </lineage>
</organism>
<evidence type="ECO:0000313" key="1">
    <source>
        <dbReference type="EMBL" id="PVZ70418.1"/>
    </source>
</evidence>
<proteinExistence type="predicted"/>
<sequence length="327" mass="37885">MSQNLVFNHHSLPYQHAAQAKEDIAEFLKIAIRCRTFGYDAILLDEEIDQSWYGLELAKDYFLRDWFVQANQDPQQKDLVRAFRSIATRQPLFDADELKQSTELDAGLAGEDQSSIALLASFYFEAFLLSFPSQKKWTKPELAIWIKKLDEESGEIEQASAELKNIFSIASLSNHELNLKTIRDQKLQTANDILQRRQSLFPCIEFLDSFSSDLRRGGFRADILDKSKDALLVLNQFCDDWKEEKFSEYRHEYLRDSGLNMEVSGESSTVADDPKLRSQREYRLPSGTKVYCENHIKLPAGFRMHFYPDTTNKKIYIAYLGPHLKLK</sequence>
<name>A0A2V1GVS0_9GAMM</name>
<accession>A0A2V1GVS0</accession>
<dbReference type="OrthoDB" id="6190702at2"/>